<evidence type="ECO:0000313" key="2">
    <source>
        <dbReference type="Proteomes" id="UP000277204"/>
    </source>
</evidence>
<dbReference type="AlphaFoldDB" id="A0A183MI40"/>
<dbReference type="STRING" id="48269.A0A183MI40"/>
<dbReference type="EMBL" id="UZAI01016987">
    <property type="protein sequence ID" value="VDP18994.1"/>
    <property type="molecule type" value="Genomic_DNA"/>
</dbReference>
<accession>A0A183MI40</accession>
<dbReference type="PANTHER" id="PTHR37984">
    <property type="entry name" value="PROTEIN CBG26694"/>
    <property type="match status" value="1"/>
</dbReference>
<keyword evidence="2" id="KW-1185">Reference proteome</keyword>
<evidence type="ECO:0000313" key="1">
    <source>
        <dbReference type="EMBL" id="VDP18994.1"/>
    </source>
</evidence>
<proteinExistence type="predicted"/>
<gene>
    <name evidence="1" type="ORF">SMRZ_LOCUS15715</name>
</gene>
<organism evidence="1 2">
    <name type="scientific">Schistosoma margrebowiei</name>
    <dbReference type="NCBI Taxonomy" id="48269"/>
    <lineage>
        <taxon>Eukaryota</taxon>
        <taxon>Metazoa</taxon>
        <taxon>Spiralia</taxon>
        <taxon>Lophotrochozoa</taxon>
        <taxon>Platyhelminthes</taxon>
        <taxon>Trematoda</taxon>
        <taxon>Digenea</taxon>
        <taxon>Strigeidida</taxon>
        <taxon>Schistosomatoidea</taxon>
        <taxon>Schistosomatidae</taxon>
        <taxon>Schistosoma</taxon>
    </lineage>
</organism>
<dbReference type="Proteomes" id="UP000277204">
    <property type="component" value="Unassembled WGS sequence"/>
</dbReference>
<dbReference type="InterPro" id="IPR050951">
    <property type="entry name" value="Retrovirus_Pol_polyprotein"/>
</dbReference>
<dbReference type="PANTHER" id="PTHR37984:SF5">
    <property type="entry name" value="PROTEIN NYNRIN-LIKE"/>
    <property type="match status" value="1"/>
</dbReference>
<protein>
    <submittedName>
        <fullName evidence="1">Uncharacterized protein</fullName>
    </submittedName>
</protein>
<name>A0A183MI40_9TREM</name>
<sequence>MIFGRHFTILTGHKPLLAIFGSTKGIPIYTANRLQRWGTTLLGYDFKIKYQPTTDFGQVDALSRLIDSQVKQEDTLAAAIETETEVHRVLEDAVDGLPVTFKAIKEATENDKTLREVSDYLLTNWPNRRFQRKCYNIFADGTHS</sequence>
<reference evidence="1 2" key="1">
    <citation type="submission" date="2018-11" db="EMBL/GenBank/DDBJ databases">
        <authorList>
            <consortium name="Pathogen Informatics"/>
        </authorList>
    </citation>
    <scope>NUCLEOTIDE SEQUENCE [LARGE SCALE GENOMIC DNA]</scope>
    <source>
        <strain evidence="1 2">Zambia</strain>
    </source>
</reference>